<keyword evidence="3" id="KW-1185">Reference proteome</keyword>
<gene>
    <name evidence="2" type="ORF">HHX25_20060</name>
</gene>
<dbReference type="EMBL" id="JABBHF010000016">
    <property type="protein sequence ID" value="NMH89807.1"/>
    <property type="molecule type" value="Genomic_DNA"/>
</dbReference>
<sequence>MKKILFAISVMLCFMNMKCSDDDTIHVDSDNLLIGSWAEPVYDAEKITFKKVAKLPEEDYGILFKDNGSFVVRSSGWCGTPPLVFFDSNGTWKLDNTLITITQDQYPSNYIWRIVSLTANELVVKRELTEQEEDHRELMDLFDEIYQLSISVSCTDSADWTFTAYGAKACGGPQGYIAYSTQIDTAAFLQKIEVYTNLEKAYNIKWGIASTCDLPKQPKGVVCENGFPVLKY</sequence>
<proteinExistence type="predicted"/>
<organism evidence="2 3">
    <name type="scientific">Flavivirga algicola</name>
    <dbReference type="NCBI Taxonomy" id="2729136"/>
    <lineage>
        <taxon>Bacteria</taxon>
        <taxon>Pseudomonadati</taxon>
        <taxon>Bacteroidota</taxon>
        <taxon>Flavobacteriia</taxon>
        <taxon>Flavobacteriales</taxon>
        <taxon>Flavobacteriaceae</taxon>
        <taxon>Flavivirga</taxon>
    </lineage>
</organism>
<reference evidence="2 3" key="1">
    <citation type="submission" date="2020-04" db="EMBL/GenBank/DDBJ databases">
        <title>A Flavivirga sp. nov.</title>
        <authorList>
            <person name="Sun X."/>
        </authorList>
    </citation>
    <scope>NUCLEOTIDE SEQUENCE [LARGE SCALE GENOMIC DNA]</scope>
    <source>
        <strain evidence="2 3">Y03</strain>
    </source>
</reference>
<comment type="caution">
    <text evidence="2">The sequence shown here is derived from an EMBL/GenBank/DDBJ whole genome shotgun (WGS) entry which is preliminary data.</text>
</comment>
<dbReference type="Proteomes" id="UP000746690">
    <property type="component" value="Unassembled WGS sequence"/>
</dbReference>
<protein>
    <submittedName>
        <fullName evidence="2">Lipocalin family protein</fullName>
    </submittedName>
</protein>
<evidence type="ECO:0000313" key="2">
    <source>
        <dbReference type="EMBL" id="NMH89807.1"/>
    </source>
</evidence>
<dbReference type="Pfam" id="PF13648">
    <property type="entry name" value="Lipocalin_4"/>
    <property type="match status" value="1"/>
</dbReference>
<accession>A0ABX1S1U2</accession>
<feature type="domain" description="Lipocalin-like" evidence="1">
    <location>
        <begin position="54"/>
        <end position="124"/>
    </location>
</feature>
<dbReference type="InterPro" id="IPR024311">
    <property type="entry name" value="Lipocalin-like"/>
</dbReference>
<evidence type="ECO:0000313" key="3">
    <source>
        <dbReference type="Proteomes" id="UP000746690"/>
    </source>
</evidence>
<name>A0ABX1S1U2_9FLAO</name>
<evidence type="ECO:0000259" key="1">
    <source>
        <dbReference type="Pfam" id="PF13648"/>
    </source>
</evidence>
<dbReference type="RefSeq" id="WP_169677133.1">
    <property type="nucleotide sequence ID" value="NZ_JABBHF010000016.1"/>
</dbReference>